<dbReference type="GO" id="GO:0005737">
    <property type="term" value="C:cytoplasm"/>
    <property type="evidence" value="ECO:0007669"/>
    <property type="project" value="TreeGrafter"/>
</dbReference>
<evidence type="ECO:0000259" key="2">
    <source>
        <dbReference type="Pfam" id="PF02777"/>
    </source>
</evidence>
<dbReference type="AlphaFoldDB" id="A0AAE0P7F7"/>
<keyword evidence="3" id="KW-0687">Ribonucleoprotein</keyword>
<dbReference type="PANTHER" id="PTHR43595">
    <property type="entry name" value="37S RIBOSOMAL PROTEIN S26, MITOCHONDRIAL"/>
    <property type="match status" value="1"/>
</dbReference>
<gene>
    <name evidence="3" type="ORF">B0H63DRAFT_461629</name>
</gene>
<accession>A0AAE0P7F7</accession>
<comment type="caution">
    <text evidence="3">The sequence shown here is derived from an EMBL/GenBank/DDBJ whole genome shotgun (WGS) entry which is preliminary data.</text>
</comment>
<dbReference type="GO" id="GO:0005840">
    <property type="term" value="C:ribosome"/>
    <property type="evidence" value="ECO:0007669"/>
    <property type="project" value="UniProtKB-KW"/>
</dbReference>
<dbReference type="EMBL" id="JAULSW010000001">
    <property type="protein sequence ID" value="KAK3394677.1"/>
    <property type="molecule type" value="Genomic_DNA"/>
</dbReference>
<organism evidence="3 4">
    <name type="scientific">Podospora didyma</name>
    <dbReference type="NCBI Taxonomy" id="330526"/>
    <lineage>
        <taxon>Eukaryota</taxon>
        <taxon>Fungi</taxon>
        <taxon>Dikarya</taxon>
        <taxon>Ascomycota</taxon>
        <taxon>Pezizomycotina</taxon>
        <taxon>Sordariomycetes</taxon>
        <taxon>Sordariomycetidae</taxon>
        <taxon>Sordariales</taxon>
        <taxon>Podosporaceae</taxon>
        <taxon>Podospora</taxon>
    </lineage>
</organism>
<dbReference type="SUPFAM" id="SSF54719">
    <property type="entry name" value="Fe,Mn superoxide dismutase (SOD), C-terminal domain"/>
    <property type="match status" value="1"/>
</dbReference>
<dbReference type="GO" id="GO:0046872">
    <property type="term" value="F:metal ion binding"/>
    <property type="evidence" value="ECO:0007669"/>
    <property type="project" value="InterPro"/>
</dbReference>
<dbReference type="PANTHER" id="PTHR43595:SF2">
    <property type="entry name" value="SMALL RIBOSOMAL SUBUNIT PROTEIN MS42"/>
    <property type="match status" value="1"/>
</dbReference>
<comment type="function">
    <text evidence="1">Component of the mitochondrial ribosome (mitoribosome), a dedicated translation machinery responsible for the synthesis of mitochondrial genome-encoded proteins, including at least some of the essential transmembrane subunits of the mitochondrial respiratory chain. The mitoribosomes are attached to the mitochondrial inner membrane and translation products are cotranslationally integrated into the membrane.</text>
</comment>
<dbReference type="InterPro" id="IPR036324">
    <property type="entry name" value="Mn/Fe_SOD_N_sf"/>
</dbReference>
<sequence length="303" mass="33823">MIRPRLRIPQVARGSLFAAAPVPRAAPLSMTSRRSLHKVAELPAFDHVGKVEGLYGELGYRYAWTEYQSHIIDRLNREIADKDYVNKPVKDIVLRTARNPEDAVIFNYASMAHNNEFFFRHLSAEPVEVPDKLAKQIKDSFGSMETLRLEMTMTANAMFGPGFVWLVKTNAASGNSAAFRVLTTYLAGSPYPGAHWRQQTTDMNTSVGAQSETGRDHGFSYLDNSAYAMGKKSLAATARNEYAPGGTSVIPVLCVNTWEHAWLPDYGVGGKEHFLNTWWEKVNWDLVDQEVNGSRRTVGGFGF</sequence>
<evidence type="ECO:0000313" key="3">
    <source>
        <dbReference type="EMBL" id="KAK3394677.1"/>
    </source>
</evidence>
<name>A0AAE0P7F7_9PEZI</name>
<dbReference type="GO" id="GO:0004784">
    <property type="term" value="F:superoxide dismutase activity"/>
    <property type="evidence" value="ECO:0007669"/>
    <property type="project" value="InterPro"/>
</dbReference>
<dbReference type="InterPro" id="IPR036314">
    <property type="entry name" value="SOD_C_sf"/>
</dbReference>
<reference evidence="3" key="1">
    <citation type="journal article" date="2023" name="Mol. Phylogenet. Evol.">
        <title>Genome-scale phylogeny and comparative genomics of the fungal order Sordariales.</title>
        <authorList>
            <person name="Hensen N."/>
            <person name="Bonometti L."/>
            <person name="Westerberg I."/>
            <person name="Brannstrom I.O."/>
            <person name="Guillou S."/>
            <person name="Cros-Aarteil S."/>
            <person name="Calhoun S."/>
            <person name="Haridas S."/>
            <person name="Kuo A."/>
            <person name="Mondo S."/>
            <person name="Pangilinan J."/>
            <person name="Riley R."/>
            <person name="LaButti K."/>
            <person name="Andreopoulos B."/>
            <person name="Lipzen A."/>
            <person name="Chen C."/>
            <person name="Yan M."/>
            <person name="Daum C."/>
            <person name="Ng V."/>
            <person name="Clum A."/>
            <person name="Steindorff A."/>
            <person name="Ohm R.A."/>
            <person name="Martin F."/>
            <person name="Silar P."/>
            <person name="Natvig D.O."/>
            <person name="Lalanne C."/>
            <person name="Gautier V."/>
            <person name="Ament-Velasquez S.L."/>
            <person name="Kruys A."/>
            <person name="Hutchinson M.I."/>
            <person name="Powell A.J."/>
            <person name="Barry K."/>
            <person name="Miller A.N."/>
            <person name="Grigoriev I.V."/>
            <person name="Debuchy R."/>
            <person name="Gladieux P."/>
            <person name="Hiltunen Thoren M."/>
            <person name="Johannesson H."/>
        </authorList>
    </citation>
    <scope>NUCLEOTIDE SEQUENCE</scope>
    <source>
        <strain evidence="3">CBS 232.78</strain>
    </source>
</reference>
<reference evidence="3" key="2">
    <citation type="submission" date="2023-06" db="EMBL/GenBank/DDBJ databases">
        <authorList>
            <consortium name="Lawrence Berkeley National Laboratory"/>
            <person name="Haridas S."/>
            <person name="Hensen N."/>
            <person name="Bonometti L."/>
            <person name="Westerberg I."/>
            <person name="Brannstrom I.O."/>
            <person name="Guillou S."/>
            <person name="Cros-Aarteil S."/>
            <person name="Calhoun S."/>
            <person name="Kuo A."/>
            <person name="Mondo S."/>
            <person name="Pangilinan J."/>
            <person name="Riley R."/>
            <person name="LaButti K."/>
            <person name="Andreopoulos B."/>
            <person name="Lipzen A."/>
            <person name="Chen C."/>
            <person name="Yanf M."/>
            <person name="Daum C."/>
            <person name="Ng V."/>
            <person name="Clum A."/>
            <person name="Steindorff A."/>
            <person name="Ohm R."/>
            <person name="Martin F."/>
            <person name="Silar P."/>
            <person name="Natvig D."/>
            <person name="Lalanne C."/>
            <person name="Gautier V."/>
            <person name="Ament-velasquez S.L."/>
            <person name="Kruys A."/>
            <person name="Hutchinson M.I."/>
            <person name="Powell A.J."/>
            <person name="Barry K."/>
            <person name="Miller A.N."/>
            <person name="Grigoriev I.V."/>
            <person name="Debuchy R."/>
            <person name="Gladieux P."/>
            <person name="Thoren M.H."/>
            <person name="Johannesson H."/>
        </authorList>
    </citation>
    <scope>NUCLEOTIDE SEQUENCE</scope>
    <source>
        <strain evidence="3">CBS 232.78</strain>
    </source>
</reference>
<protein>
    <submittedName>
        <fullName evidence="3">37S ribosomal protein</fullName>
    </submittedName>
</protein>
<feature type="domain" description="Manganese/iron superoxide dismutase C-terminal" evidence="2">
    <location>
        <begin position="132"/>
        <end position="171"/>
    </location>
</feature>
<proteinExistence type="predicted"/>
<dbReference type="Gene3D" id="3.55.40.20">
    <property type="entry name" value="Iron/manganese superoxide dismutase, C-terminal domain"/>
    <property type="match status" value="1"/>
</dbReference>
<dbReference type="InterPro" id="IPR019832">
    <property type="entry name" value="Mn/Fe_SOD_C"/>
</dbReference>
<evidence type="ECO:0000256" key="1">
    <source>
        <dbReference type="ARBA" id="ARBA00037226"/>
    </source>
</evidence>
<dbReference type="SUPFAM" id="SSF46609">
    <property type="entry name" value="Fe,Mn superoxide dismutase (SOD), N-terminal domain"/>
    <property type="match status" value="1"/>
</dbReference>
<feature type="domain" description="Manganese/iron superoxide dismutase C-terminal" evidence="2">
    <location>
        <begin position="217"/>
        <end position="289"/>
    </location>
</feature>
<evidence type="ECO:0000313" key="4">
    <source>
        <dbReference type="Proteomes" id="UP001285441"/>
    </source>
</evidence>
<keyword evidence="4" id="KW-1185">Reference proteome</keyword>
<keyword evidence="3" id="KW-0689">Ribosomal protein</keyword>
<dbReference type="Proteomes" id="UP001285441">
    <property type="component" value="Unassembled WGS sequence"/>
</dbReference>
<dbReference type="Pfam" id="PF02777">
    <property type="entry name" value="Sod_Fe_C"/>
    <property type="match status" value="2"/>
</dbReference>